<proteinExistence type="predicted"/>
<gene>
    <name evidence="1" type="ORF">JG687_00012838</name>
</gene>
<accession>A0A8T1U3C8</accession>
<dbReference type="AlphaFoldDB" id="A0A8T1U3C8"/>
<evidence type="ECO:0000313" key="1">
    <source>
        <dbReference type="EMBL" id="KAG6952706.1"/>
    </source>
</evidence>
<sequence>PKRPPKQRDPAPLLPAEAEQALAEWGRSNSELVDLPTVTQILRKASEVALFLPEGP</sequence>
<name>A0A8T1U3C8_9STRA</name>
<evidence type="ECO:0000313" key="2">
    <source>
        <dbReference type="Proteomes" id="UP000688947"/>
    </source>
</evidence>
<comment type="caution">
    <text evidence="1">The sequence shown here is derived from an EMBL/GenBank/DDBJ whole genome shotgun (WGS) entry which is preliminary data.</text>
</comment>
<reference evidence="1" key="1">
    <citation type="submission" date="2021-01" db="EMBL/GenBank/DDBJ databases">
        <title>Phytophthora aleatoria, a newly-described species from Pinus radiata is distinct from Phytophthora cactorum isolates based on comparative genomics.</title>
        <authorList>
            <person name="Mcdougal R."/>
            <person name="Panda P."/>
            <person name="Williams N."/>
            <person name="Studholme D.J."/>
        </authorList>
    </citation>
    <scope>NUCLEOTIDE SEQUENCE</scope>
    <source>
        <strain evidence="1">NZFS 3830</strain>
    </source>
</reference>
<protein>
    <submittedName>
        <fullName evidence="1">Uncharacterized protein</fullName>
    </submittedName>
</protein>
<dbReference type="Proteomes" id="UP000688947">
    <property type="component" value="Unassembled WGS sequence"/>
</dbReference>
<dbReference type="OrthoDB" id="10346128at2759"/>
<organism evidence="1 2">
    <name type="scientific">Phytophthora cactorum</name>
    <dbReference type="NCBI Taxonomy" id="29920"/>
    <lineage>
        <taxon>Eukaryota</taxon>
        <taxon>Sar</taxon>
        <taxon>Stramenopiles</taxon>
        <taxon>Oomycota</taxon>
        <taxon>Peronosporomycetes</taxon>
        <taxon>Peronosporales</taxon>
        <taxon>Peronosporaceae</taxon>
        <taxon>Phytophthora</taxon>
    </lineage>
</organism>
<dbReference type="EMBL" id="JAENGZ010000894">
    <property type="protein sequence ID" value="KAG6952706.1"/>
    <property type="molecule type" value="Genomic_DNA"/>
</dbReference>
<feature type="non-terminal residue" evidence="1">
    <location>
        <position position="1"/>
    </location>
</feature>